<dbReference type="Pfam" id="PF02141">
    <property type="entry name" value="DENN"/>
    <property type="match status" value="1"/>
</dbReference>
<organism evidence="3 4">
    <name type="scientific">Fragilariopsis cylindrus CCMP1102</name>
    <dbReference type="NCBI Taxonomy" id="635003"/>
    <lineage>
        <taxon>Eukaryota</taxon>
        <taxon>Sar</taxon>
        <taxon>Stramenopiles</taxon>
        <taxon>Ochrophyta</taxon>
        <taxon>Bacillariophyta</taxon>
        <taxon>Bacillariophyceae</taxon>
        <taxon>Bacillariophycidae</taxon>
        <taxon>Bacillariales</taxon>
        <taxon>Bacillariaceae</taxon>
        <taxon>Fragilariopsis</taxon>
    </lineage>
</organism>
<evidence type="ECO:0000313" key="4">
    <source>
        <dbReference type="Proteomes" id="UP000095751"/>
    </source>
</evidence>
<dbReference type="Pfam" id="PF03455">
    <property type="entry name" value="dDENN"/>
    <property type="match status" value="1"/>
</dbReference>
<dbReference type="KEGG" id="fcy:FRACYDRAFT_212289"/>
<dbReference type="PROSITE" id="PS51375">
    <property type="entry name" value="PPR"/>
    <property type="match status" value="1"/>
</dbReference>
<name>A0A1E7EUT4_9STRA</name>
<dbReference type="SMART" id="SM00801">
    <property type="entry name" value="dDENN"/>
    <property type="match status" value="1"/>
</dbReference>
<dbReference type="InterPro" id="IPR037516">
    <property type="entry name" value="Tripartite_DENN"/>
</dbReference>
<accession>A0A1E7EUT4</accession>
<dbReference type="GO" id="GO:0031410">
    <property type="term" value="C:cytoplasmic vesicle"/>
    <property type="evidence" value="ECO:0007669"/>
    <property type="project" value="TreeGrafter"/>
</dbReference>
<dbReference type="SMART" id="SM00799">
    <property type="entry name" value="DENN"/>
    <property type="match status" value="1"/>
</dbReference>
<dbReference type="InterPro" id="IPR011990">
    <property type="entry name" value="TPR-like_helical_dom_sf"/>
</dbReference>
<dbReference type="NCBIfam" id="TIGR00756">
    <property type="entry name" value="PPR"/>
    <property type="match status" value="1"/>
</dbReference>
<dbReference type="Gene3D" id="3.30.450.200">
    <property type="match status" value="1"/>
</dbReference>
<dbReference type="PANTHER" id="PTHR12296:SF21">
    <property type="entry name" value="DENN DOMAIN-CONTAINING PROTEIN 3"/>
    <property type="match status" value="1"/>
</dbReference>
<dbReference type="InterPro" id="IPR051696">
    <property type="entry name" value="DENN_Domain_GEFs"/>
</dbReference>
<dbReference type="PROSITE" id="PS50211">
    <property type="entry name" value="DENN"/>
    <property type="match status" value="1"/>
</dbReference>
<dbReference type="InParanoid" id="A0A1E7EUT4"/>
<dbReference type="Gene3D" id="1.25.40.10">
    <property type="entry name" value="Tetratricopeptide repeat domain"/>
    <property type="match status" value="1"/>
</dbReference>
<evidence type="ECO:0000256" key="1">
    <source>
        <dbReference type="PROSITE-ProRule" id="PRU00708"/>
    </source>
</evidence>
<dbReference type="PANTHER" id="PTHR12296">
    <property type="entry name" value="DENN DOMAIN-CONTAINING PROTEIN 4"/>
    <property type="match status" value="1"/>
</dbReference>
<dbReference type="Proteomes" id="UP000095751">
    <property type="component" value="Unassembled WGS sequence"/>
</dbReference>
<proteinExistence type="predicted"/>
<dbReference type="Pfam" id="PF03456">
    <property type="entry name" value="uDENN"/>
    <property type="match status" value="1"/>
</dbReference>
<keyword evidence="4" id="KW-1185">Reference proteome</keyword>
<dbReference type="InterPro" id="IPR002885">
    <property type="entry name" value="PPR_rpt"/>
</dbReference>
<protein>
    <submittedName>
        <fullName evidence="3">DENN-domain-containing protein</fullName>
    </submittedName>
</protein>
<evidence type="ECO:0000313" key="3">
    <source>
        <dbReference type="EMBL" id="OEU09619.1"/>
    </source>
</evidence>
<dbReference type="InterPro" id="IPR005113">
    <property type="entry name" value="uDENN_dom"/>
</dbReference>
<gene>
    <name evidence="3" type="ORF">FRACYDRAFT_212289</name>
</gene>
<dbReference type="InterPro" id="IPR005112">
    <property type="entry name" value="dDENN_dom"/>
</dbReference>
<reference evidence="3 4" key="1">
    <citation type="submission" date="2016-09" db="EMBL/GenBank/DDBJ databases">
        <title>Extensive genetic diversity and differential bi-allelic expression allows diatom success in the polar Southern Ocean.</title>
        <authorList>
            <consortium name="DOE Joint Genome Institute"/>
            <person name="Mock T."/>
            <person name="Otillar R.P."/>
            <person name="Strauss J."/>
            <person name="Dupont C."/>
            <person name="Frickenhaus S."/>
            <person name="Maumus F."/>
            <person name="Mcmullan M."/>
            <person name="Sanges R."/>
            <person name="Schmutz J."/>
            <person name="Toseland A."/>
            <person name="Valas R."/>
            <person name="Veluchamy A."/>
            <person name="Ward B.J."/>
            <person name="Allen A."/>
            <person name="Barry K."/>
            <person name="Falciatore A."/>
            <person name="Ferrante M."/>
            <person name="Fortunato A.E."/>
            <person name="Gloeckner G."/>
            <person name="Gruber A."/>
            <person name="Hipkin R."/>
            <person name="Janech M."/>
            <person name="Kroth P."/>
            <person name="Leese F."/>
            <person name="Lindquist E."/>
            <person name="Lyon B.R."/>
            <person name="Martin J."/>
            <person name="Mayer C."/>
            <person name="Parker M."/>
            <person name="Quesneville H."/>
            <person name="Raymond J."/>
            <person name="Uhlig C."/>
            <person name="Valentin K.U."/>
            <person name="Worden A.Z."/>
            <person name="Armbrust E.V."/>
            <person name="Bowler C."/>
            <person name="Green B."/>
            <person name="Moulton V."/>
            <person name="Van Oosterhout C."/>
            <person name="Grigoriev I."/>
        </authorList>
    </citation>
    <scope>NUCLEOTIDE SEQUENCE [LARGE SCALE GENOMIC DNA]</scope>
    <source>
        <strain evidence="3 4">CCMP1102</strain>
    </source>
</reference>
<dbReference type="SMART" id="SM00800">
    <property type="entry name" value="uDENN"/>
    <property type="match status" value="1"/>
</dbReference>
<sequence>MPDTSIYSGDKNPYTFAPKITARFPLEDHSDHPLNPMVTQFCFPVGDIIQPSEYRMPSAHHFVMTNDKGRKVYGTCLTIYEEYQPTDNTPWQNNEKLHSATVGEAGIEVSVNSEGKRLYIPKCLCLLSIWPYVTAFREYLAQLYRLATSTDCMKAPIERYVMNLCMEIPAPPPGSFEVKISILDSVIRFWSPPAKLPIAYVALPYQILFDCLDIENILHLWYCLTMERKIILVSSQHSILTVCSEILCSLLYPMKWSHLYVPLLPKFLCPILDAPVPYLCGVTRDNWMNVQKFVCDEAIVVDLDRNSIMFGQRTMELPPVPGKKWSKLQHSLQEIAGHLFWKGRGLETEYQEFVQNKISQCAFKEIAKEKGERVWREKLQTLDQAFNLQYTPDSENLSDDTINDREQNQWDRLQEAFLRFFVAILKDYRKCVHVPDKSKLDLQSSSSPDSKDWLSWGKNHRFDTDSFITSQKSEYFLYLSELCSTQQFDDFITKRLYSPELPDIIFFDQSIDAKLNRSRLKLKKVHTPFLQSAKVHKQLETFVAVEPNTSDLFEEAPFIYETWPEKFDSSLFCRPRPIPGMITAEFDRQASLVKQLQKNYSVDKSADLANFYGSDYDYSPEGMSFTVFFFAYSAIIGREWQEYQSKRDEIENEIPVANSKVVREKTAEQEIRAVAVAQLDLAFDALQNMETRGLRTDPDVFKSLMEACGRCGDTKRAFELIEIMKRDGLVANSDVLAFFVASFAQSRDDQESKNLPSGDPKSDAYSLFLKKNLNKMKGDSQRNIFGMKVPSDEESVGSDGLSDNGSELSIEHATSAAFLQFFASNLTNSRTKKKKKRRRNKKASMIQTEILSDRLKKQLVLGESLLDFLYPDIFIDTYGDACPSCSNIMKEEDIVSGWQQRDFQDFTTSCPLCSHRFVSRFKVSCSSPTFEGSQGPGTPLYCEFLSPWVLRKELSHIIGTSDSIEQILNPAWRSGRDVRATIWWNLIAMFKRYKLPFSFLLQGSFRNRLINPVPQD</sequence>
<dbReference type="OrthoDB" id="6019893at2759"/>
<dbReference type="AlphaFoldDB" id="A0A1E7EUT4"/>
<feature type="domain" description="UDENN" evidence="2">
    <location>
        <begin position="1"/>
        <end position="503"/>
    </location>
</feature>
<dbReference type="EMBL" id="KV784375">
    <property type="protein sequence ID" value="OEU09619.1"/>
    <property type="molecule type" value="Genomic_DNA"/>
</dbReference>
<dbReference type="GO" id="GO:0032483">
    <property type="term" value="P:regulation of Rab protein signal transduction"/>
    <property type="evidence" value="ECO:0007669"/>
    <property type="project" value="TreeGrafter"/>
</dbReference>
<evidence type="ECO:0000259" key="2">
    <source>
        <dbReference type="PROSITE" id="PS50211"/>
    </source>
</evidence>
<dbReference type="InterPro" id="IPR043153">
    <property type="entry name" value="DENN_C"/>
</dbReference>
<dbReference type="InterPro" id="IPR001194">
    <property type="entry name" value="cDENN_dom"/>
</dbReference>
<dbReference type="Gene3D" id="3.40.50.11500">
    <property type="match status" value="1"/>
</dbReference>
<feature type="repeat" description="PPR" evidence="1">
    <location>
        <begin position="697"/>
        <end position="731"/>
    </location>
</feature>